<dbReference type="Proteomes" id="UP001213681">
    <property type="component" value="Unassembled WGS sequence"/>
</dbReference>
<reference evidence="16" key="1">
    <citation type="submission" date="2022-12" db="EMBL/GenBank/DDBJ databases">
        <authorList>
            <person name="Petersen C."/>
        </authorList>
    </citation>
    <scope>NUCLEOTIDE SEQUENCE</scope>
    <source>
        <strain evidence="16">IBT 16125</strain>
    </source>
</reference>
<evidence type="ECO:0000256" key="8">
    <source>
        <dbReference type="ARBA" id="ARBA00022701"/>
    </source>
</evidence>
<evidence type="ECO:0000256" key="1">
    <source>
        <dbReference type="ARBA" id="ARBA00004123"/>
    </source>
</evidence>
<feature type="compositionally biased region" description="Basic and acidic residues" evidence="15">
    <location>
        <begin position="148"/>
        <end position="161"/>
    </location>
</feature>
<sequence length="242" mass="26380">MDAPAPRSSSRPRLSSRPTTPLRPSSRSSLREAHGYGHSISHAGYNQPAINALEPQFAELADSMADLEANFMHLQLMHESLTRFSESFASFLYGMNMNAFCVDFPEAPITDSFKRAKQAEAQKGMQTHPHPHAMGIDLVNGSPRTNKPCKEAENEPLRPEDGEMTFLTTDTSFVDHPPSTVSSRPTSKYSAPSRGTTRGTTRGGTTRGTTRGSTRGSTTSRYATRGADRGRPSALPRGRGVR</sequence>
<name>A0AAD6CAR2_9EURO</name>
<dbReference type="GO" id="GO:0044732">
    <property type="term" value="C:mitotic spindle pole body"/>
    <property type="evidence" value="ECO:0007669"/>
    <property type="project" value="TreeGrafter"/>
</dbReference>
<evidence type="ECO:0000313" key="17">
    <source>
        <dbReference type="Proteomes" id="UP001213681"/>
    </source>
</evidence>
<organism evidence="16 17">
    <name type="scientific">Penicillium daleae</name>
    <dbReference type="NCBI Taxonomy" id="63821"/>
    <lineage>
        <taxon>Eukaryota</taxon>
        <taxon>Fungi</taxon>
        <taxon>Dikarya</taxon>
        <taxon>Ascomycota</taxon>
        <taxon>Pezizomycotina</taxon>
        <taxon>Eurotiomycetes</taxon>
        <taxon>Eurotiomycetidae</taxon>
        <taxon>Eurotiales</taxon>
        <taxon>Aspergillaceae</taxon>
        <taxon>Penicillium</taxon>
    </lineage>
</organism>
<comment type="similarity">
    <text evidence="4">Belongs to the DASH complex DAM1 family.</text>
</comment>
<keyword evidence="10" id="KW-0995">Kinetochore</keyword>
<evidence type="ECO:0000256" key="4">
    <source>
        <dbReference type="ARBA" id="ARBA00010073"/>
    </source>
</evidence>
<dbReference type="InterPro" id="IPR013962">
    <property type="entry name" value="DASH_Dam1"/>
</dbReference>
<dbReference type="PANTHER" id="PTHR28113:SF1">
    <property type="entry name" value="DASH COMPLEX SUBUNIT DAM1"/>
    <property type="match status" value="1"/>
</dbReference>
<evidence type="ECO:0000256" key="6">
    <source>
        <dbReference type="ARBA" id="ARBA00022454"/>
    </source>
</evidence>
<accession>A0AAD6CAR2</accession>
<dbReference type="GO" id="GO:0042729">
    <property type="term" value="C:DASH complex"/>
    <property type="evidence" value="ECO:0007669"/>
    <property type="project" value="InterPro"/>
</dbReference>
<keyword evidence="7" id="KW-0963">Cytoplasm</keyword>
<reference evidence="16" key="2">
    <citation type="journal article" date="2023" name="IMA Fungus">
        <title>Comparative genomic study of the Penicillium genus elucidates a diverse pangenome and 15 lateral gene transfer events.</title>
        <authorList>
            <person name="Petersen C."/>
            <person name="Sorensen T."/>
            <person name="Nielsen M.R."/>
            <person name="Sondergaard T.E."/>
            <person name="Sorensen J.L."/>
            <person name="Fitzpatrick D.A."/>
            <person name="Frisvad J.C."/>
            <person name="Nielsen K.L."/>
        </authorList>
    </citation>
    <scope>NUCLEOTIDE SEQUENCE</scope>
    <source>
        <strain evidence="16">IBT 16125</strain>
    </source>
</reference>
<evidence type="ECO:0000256" key="10">
    <source>
        <dbReference type="ARBA" id="ARBA00022838"/>
    </source>
</evidence>
<dbReference type="Pfam" id="PF08653">
    <property type="entry name" value="DASH_Dam1"/>
    <property type="match status" value="1"/>
</dbReference>
<keyword evidence="13" id="KW-0137">Centromere</keyword>
<evidence type="ECO:0000256" key="13">
    <source>
        <dbReference type="ARBA" id="ARBA00023328"/>
    </source>
</evidence>
<feature type="compositionally biased region" description="Polar residues" evidence="15">
    <location>
        <begin position="179"/>
        <end position="190"/>
    </location>
</feature>
<dbReference type="PANTHER" id="PTHR28113">
    <property type="entry name" value="DASH COMPLEX SUBUNIT DAM1"/>
    <property type="match status" value="1"/>
</dbReference>
<feature type="region of interest" description="Disordered" evidence="15">
    <location>
        <begin position="1"/>
        <end position="33"/>
    </location>
</feature>
<keyword evidence="11" id="KW-0206">Cytoskeleton</keyword>
<protein>
    <recommendedName>
        <fullName evidence="5">DASH complex subunit DAM1</fullName>
    </recommendedName>
    <alternativeName>
        <fullName evidence="14">Outer kinetochore protein DAM1</fullName>
    </alternativeName>
</protein>
<evidence type="ECO:0000313" key="16">
    <source>
        <dbReference type="EMBL" id="KAJ5454669.1"/>
    </source>
</evidence>
<evidence type="ECO:0000256" key="11">
    <source>
        <dbReference type="ARBA" id="ARBA00023212"/>
    </source>
</evidence>
<feature type="compositionally biased region" description="Low complexity" evidence="15">
    <location>
        <begin position="207"/>
        <end position="221"/>
    </location>
</feature>
<evidence type="ECO:0000256" key="14">
    <source>
        <dbReference type="ARBA" id="ARBA00030453"/>
    </source>
</evidence>
<evidence type="ECO:0000256" key="7">
    <source>
        <dbReference type="ARBA" id="ARBA00022490"/>
    </source>
</evidence>
<keyword evidence="17" id="KW-1185">Reference proteome</keyword>
<proteinExistence type="inferred from homology"/>
<evidence type="ECO:0000256" key="3">
    <source>
        <dbReference type="ARBA" id="ARBA00004629"/>
    </source>
</evidence>
<dbReference type="AlphaFoldDB" id="A0AAD6CAR2"/>
<evidence type="ECO:0000256" key="5">
    <source>
        <dbReference type="ARBA" id="ARBA00020497"/>
    </source>
</evidence>
<comment type="caution">
    <text evidence="16">The sequence shown here is derived from an EMBL/GenBank/DDBJ whole genome shotgun (WGS) entry which is preliminary data.</text>
</comment>
<evidence type="ECO:0000256" key="15">
    <source>
        <dbReference type="SAM" id="MobiDB-lite"/>
    </source>
</evidence>
<feature type="region of interest" description="Disordered" evidence="15">
    <location>
        <begin position="141"/>
        <end position="242"/>
    </location>
</feature>
<evidence type="ECO:0000256" key="12">
    <source>
        <dbReference type="ARBA" id="ARBA00023242"/>
    </source>
</evidence>
<evidence type="ECO:0000256" key="2">
    <source>
        <dbReference type="ARBA" id="ARBA00004186"/>
    </source>
</evidence>
<keyword evidence="12" id="KW-0539">Nucleus</keyword>
<dbReference type="GO" id="GO:1990537">
    <property type="term" value="C:mitotic spindle polar microtubule"/>
    <property type="evidence" value="ECO:0007669"/>
    <property type="project" value="TreeGrafter"/>
</dbReference>
<dbReference type="EMBL" id="JAPVEA010000005">
    <property type="protein sequence ID" value="KAJ5454669.1"/>
    <property type="molecule type" value="Genomic_DNA"/>
</dbReference>
<keyword evidence="9" id="KW-0159">Chromosome partition</keyword>
<comment type="subcellular location">
    <subcellularLocation>
        <location evidence="3">Chromosome</location>
        <location evidence="3">Centromere</location>
        <location evidence="3">Kinetochore</location>
    </subcellularLocation>
    <subcellularLocation>
        <location evidence="2">Cytoplasm</location>
        <location evidence="2">Cytoskeleton</location>
        <location evidence="2">Spindle</location>
    </subcellularLocation>
    <subcellularLocation>
        <location evidence="1">Nucleus</location>
    </subcellularLocation>
</comment>
<dbReference type="RefSeq" id="XP_056767625.1">
    <property type="nucleotide sequence ID" value="XM_056909007.1"/>
</dbReference>
<dbReference type="GO" id="GO:1990758">
    <property type="term" value="P:mitotic sister chromatid biorientation"/>
    <property type="evidence" value="ECO:0007669"/>
    <property type="project" value="TreeGrafter"/>
</dbReference>
<keyword evidence="6" id="KW-0158">Chromosome</keyword>
<dbReference type="GeneID" id="81599250"/>
<keyword evidence="8" id="KW-0493">Microtubule</keyword>
<feature type="compositionally biased region" description="Low complexity" evidence="15">
    <location>
        <begin position="1"/>
        <end position="28"/>
    </location>
</feature>
<gene>
    <name evidence="16" type="ORF">N7458_005625</name>
</gene>
<evidence type="ECO:0000256" key="9">
    <source>
        <dbReference type="ARBA" id="ARBA00022829"/>
    </source>
</evidence>